<protein>
    <recommendedName>
        <fullName evidence="8">Flagellar motor switch protein FliN-like C-terminal domain-containing protein</fullName>
    </recommendedName>
</protein>
<evidence type="ECO:0000256" key="1">
    <source>
        <dbReference type="ARBA" id="ARBA00004413"/>
    </source>
</evidence>
<name>A0A382DX41_9ZZZZ</name>
<dbReference type="AlphaFoldDB" id="A0A382DX41"/>
<sequence length="151" mass="16252">MAEEEESFENLDDLDWSDVEDELKANKDEILSQAAGEDGDEGGSSSGGADSSGAPSPTGGSSLKDGDLDINFLLDVNLSIMVEVGRTHMLIEDLLRLEESSIVELDSMVGQPLNIRANEKLVARGEIVVINEKFAVRITDIISPDDRFAAL</sequence>
<evidence type="ECO:0000259" key="8">
    <source>
        <dbReference type="Pfam" id="PF01052"/>
    </source>
</evidence>
<dbReference type="GO" id="GO:0005886">
    <property type="term" value="C:plasma membrane"/>
    <property type="evidence" value="ECO:0007669"/>
    <property type="project" value="UniProtKB-SubCell"/>
</dbReference>
<evidence type="ECO:0000256" key="3">
    <source>
        <dbReference type="ARBA" id="ARBA00022475"/>
    </source>
</evidence>
<feature type="region of interest" description="Disordered" evidence="7">
    <location>
        <begin position="25"/>
        <end position="62"/>
    </location>
</feature>
<comment type="subcellular location">
    <subcellularLocation>
        <location evidence="1">Cell membrane</location>
        <topology evidence="1">Peripheral membrane protein</topology>
        <orientation evidence="1">Cytoplasmic side</orientation>
    </subcellularLocation>
</comment>
<evidence type="ECO:0000256" key="6">
    <source>
        <dbReference type="ARBA" id="ARBA00023136"/>
    </source>
</evidence>
<dbReference type="InterPro" id="IPR001172">
    <property type="entry name" value="FliN_T3SS_HrcQb"/>
</dbReference>
<evidence type="ECO:0000256" key="4">
    <source>
        <dbReference type="ARBA" id="ARBA00022500"/>
    </source>
</evidence>
<feature type="compositionally biased region" description="Low complexity" evidence="7">
    <location>
        <begin position="47"/>
        <end position="62"/>
    </location>
</feature>
<evidence type="ECO:0000313" key="9">
    <source>
        <dbReference type="EMBL" id="SVB42137.1"/>
    </source>
</evidence>
<dbReference type="PANTHER" id="PTHR43484:SF1">
    <property type="entry name" value="FLAGELLAR MOTOR SWITCH PROTEIN FLIN"/>
    <property type="match status" value="1"/>
</dbReference>
<dbReference type="Pfam" id="PF01052">
    <property type="entry name" value="FliMN_C"/>
    <property type="match status" value="1"/>
</dbReference>
<dbReference type="InterPro" id="IPR051469">
    <property type="entry name" value="FliN/MopA/SpaO"/>
</dbReference>
<keyword evidence="3" id="KW-1003">Cell membrane</keyword>
<comment type="similarity">
    <text evidence="2">Belongs to the FliN/MopA/SpaO family.</text>
</comment>
<dbReference type="PANTHER" id="PTHR43484">
    <property type="match status" value="1"/>
</dbReference>
<dbReference type="EMBL" id="UINC01041198">
    <property type="protein sequence ID" value="SVB42137.1"/>
    <property type="molecule type" value="Genomic_DNA"/>
</dbReference>
<evidence type="ECO:0000256" key="7">
    <source>
        <dbReference type="SAM" id="MobiDB-lite"/>
    </source>
</evidence>
<keyword evidence="5" id="KW-0283">Flagellar rotation</keyword>
<organism evidence="9">
    <name type="scientific">marine metagenome</name>
    <dbReference type="NCBI Taxonomy" id="408172"/>
    <lineage>
        <taxon>unclassified sequences</taxon>
        <taxon>metagenomes</taxon>
        <taxon>ecological metagenomes</taxon>
    </lineage>
</organism>
<feature type="domain" description="Flagellar motor switch protein FliN-like C-terminal" evidence="8">
    <location>
        <begin position="73"/>
        <end position="142"/>
    </location>
</feature>
<dbReference type="GO" id="GO:0003774">
    <property type="term" value="F:cytoskeletal motor activity"/>
    <property type="evidence" value="ECO:0007669"/>
    <property type="project" value="InterPro"/>
</dbReference>
<dbReference type="InterPro" id="IPR001543">
    <property type="entry name" value="FliN-like_C"/>
</dbReference>
<dbReference type="GO" id="GO:0006935">
    <property type="term" value="P:chemotaxis"/>
    <property type="evidence" value="ECO:0007669"/>
    <property type="project" value="UniProtKB-KW"/>
</dbReference>
<reference evidence="9" key="1">
    <citation type="submission" date="2018-05" db="EMBL/GenBank/DDBJ databases">
        <authorList>
            <person name="Lanie J.A."/>
            <person name="Ng W.-L."/>
            <person name="Kazmierczak K.M."/>
            <person name="Andrzejewski T.M."/>
            <person name="Davidsen T.M."/>
            <person name="Wayne K.J."/>
            <person name="Tettelin H."/>
            <person name="Glass J.I."/>
            <person name="Rusch D."/>
            <person name="Podicherti R."/>
            <person name="Tsui H.-C.T."/>
            <person name="Winkler M.E."/>
        </authorList>
    </citation>
    <scope>NUCLEOTIDE SEQUENCE</scope>
</reference>
<dbReference type="GO" id="GO:0071973">
    <property type="term" value="P:bacterial-type flagellum-dependent cell motility"/>
    <property type="evidence" value="ECO:0007669"/>
    <property type="project" value="InterPro"/>
</dbReference>
<evidence type="ECO:0000256" key="5">
    <source>
        <dbReference type="ARBA" id="ARBA00022779"/>
    </source>
</evidence>
<dbReference type="GO" id="GO:0009425">
    <property type="term" value="C:bacterial-type flagellum basal body"/>
    <property type="evidence" value="ECO:0007669"/>
    <property type="project" value="InterPro"/>
</dbReference>
<evidence type="ECO:0000256" key="2">
    <source>
        <dbReference type="ARBA" id="ARBA00009226"/>
    </source>
</evidence>
<proteinExistence type="inferred from homology"/>
<dbReference type="NCBIfam" id="TIGR02480">
    <property type="entry name" value="fliN"/>
    <property type="match status" value="1"/>
</dbReference>
<dbReference type="PRINTS" id="PR00956">
    <property type="entry name" value="FLGMOTORFLIN"/>
</dbReference>
<keyword evidence="6" id="KW-0472">Membrane</keyword>
<dbReference type="InterPro" id="IPR036429">
    <property type="entry name" value="SpoA-like_sf"/>
</dbReference>
<keyword evidence="4" id="KW-0145">Chemotaxis</keyword>
<accession>A0A382DX41</accession>
<dbReference type="InterPro" id="IPR012826">
    <property type="entry name" value="FliN"/>
</dbReference>
<dbReference type="SUPFAM" id="SSF101801">
    <property type="entry name" value="Surface presentation of antigens (SPOA)"/>
    <property type="match status" value="1"/>
</dbReference>
<dbReference type="Gene3D" id="2.30.330.10">
    <property type="entry name" value="SpoA-like"/>
    <property type="match status" value="1"/>
</dbReference>
<gene>
    <name evidence="9" type="ORF">METZ01_LOCUS194991</name>
</gene>